<organism evidence="2 3">
    <name type="scientific">Populus trichocarpa</name>
    <name type="common">Western balsam poplar</name>
    <name type="synonym">Populus balsamifera subsp. trichocarpa</name>
    <dbReference type="NCBI Taxonomy" id="3694"/>
    <lineage>
        <taxon>Eukaryota</taxon>
        <taxon>Viridiplantae</taxon>
        <taxon>Streptophyta</taxon>
        <taxon>Embryophyta</taxon>
        <taxon>Tracheophyta</taxon>
        <taxon>Spermatophyta</taxon>
        <taxon>Magnoliopsida</taxon>
        <taxon>eudicotyledons</taxon>
        <taxon>Gunneridae</taxon>
        <taxon>Pentapetalae</taxon>
        <taxon>rosids</taxon>
        <taxon>fabids</taxon>
        <taxon>Malpighiales</taxon>
        <taxon>Salicaceae</taxon>
        <taxon>Saliceae</taxon>
        <taxon>Populus</taxon>
    </lineage>
</organism>
<proteinExistence type="predicted"/>
<dbReference type="AlphaFoldDB" id="A0A3N7F9F8"/>
<dbReference type="InParanoid" id="A0A3N7F9F8"/>
<dbReference type="Proteomes" id="UP000006729">
    <property type="component" value="Chromosome 7"/>
</dbReference>
<accession>A0A3N7F9F8</accession>
<feature type="compositionally biased region" description="Basic residues" evidence="1">
    <location>
        <begin position="40"/>
        <end position="50"/>
    </location>
</feature>
<sequence length="186" mass="21475">MLRRKYRMPPRQATHSTSHIAMPTTSITSFSVRSRVLRRHNKPLRRRGNHHQQSSDCRTVGVPIRPKHKIPGLITIMEDRQQDRMPIKGRGIDDEKIKEGGERKKGKKGEEKTGERITGERKREQINLTKKNTNQKSRKEKKRRRQRKSNGNSRIPAKSQQHLLPAPNAGKSPVFPTFGNLITQTL</sequence>
<keyword evidence="3" id="KW-1185">Reference proteome</keyword>
<evidence type="ECO:0000313" key="2">
    <source>
        <dbReference type="EMBL" id="RQO92999.1"/>
    </source>
</evidence>
<name>A0A3N7F9F8_POPTR</name>
<feature type="compositionally biased region" description="Basic residues" evidence="1">
    <location>
        <begin position="136"/>
        <end position="148"/>
    </location>
</feature>
<dbReference type="EMBL" id="CM009296">
    <property type="protein sequence ID" value="RQO92999.1"/>
    <property type="molecule type" value="Genomic_DNA"/>
</dbReference>
<gene>
    <name evidence="2" type="ORF">POPTR_007G142450</name>
</gene>
<protein>
    <submittedName>
        <fullName evidence="2">Uncharacterized protein</fullName>
    </submittedName>
</protein>
<feature type="compositionally biased region" description="Polar residues" evidence="1">
    <location>
        <begin position="150"/>
        <end position="162"/>
    </location>
</feature>
<reference evidence="2 3" key="1">
    <citation type="journal article" date="2006" name="Science">
        <title>The genome of black cottonwood, Populus trichocarpa (Torr. &amp; Gray).</title>
        <authorList>
            <person name="Tuskan G.A."/>
            <person name="Difazio S."/>
            <person name="Jansson S."/>
            <person name="Bohlmann J."/>
            <person name="Grigoriev I."/>
            <person name="Hellsten U."/>
            <person name="Putnam N."/>
            <person name="Ralph S."/>
            <person name="Rombauts S."/>
            <person name="Salamov A."/>
            <person name="Schein J."/>
            <person name="Sterck L."/>
            <person name="Aerts A."/>
            <person name="Bhalerao R.R."/>
            <person name="Bhalerao R.P."/>
            <person name="Blaudez D."/>
            <person name="Boerjan W."/>
            <person name="Brun A."/>
            <person name="Brunner A."/>
            <person name="Busov V."/>
            <person name="Campbell M."/>
            <person name="Carlson J."/>
            <person name="Chalot M."/>
            <person name="Chapman J."/>
            <person name="Chen G.L."/>
            <person name="Cooper D."/>
            <person name="Coutinho P.M."/>
            <person name="Couturier J."/>
            <person name="Covert S."/>
            <person name="Cronk Q."/>
            <person name="Cunningham R."/>
            <person name="Davis J."/>
            <person name="Degroeve S."/>
            <person name="Dejardin A."/>
            <person name="Depamphilis C."/>
            <person name="Detter J."/>
            <person name="Dirks B."/>
            <person name="Dubchak I."/>
            <person name="Duplessis S."/>
            <person name="Ehlting J."/>
            <person name="Ellis B."/>
            <person name="Gendler K."/>
            <person name="Goodstein D."/>
            <person name="Gribskov M."/>
            <person name="Grimwood J."/>
            <person name="Groover A."/>
            <person name="Gunter L."/>
            <person name="Hamberger B."/>
            <person name="Heinze B."/>
            <person name="Helariutta Y."/>
            <person name="Henrissat B."/>
            <person name="Holligan D."/>
            <person name="Holt R."/>
            <person name="Huang W."/>
            <person name="Islam-Faridi N."/>
            <person name="Jones S."/>
            <person name="Jones-Rhoades M."/>
            <person name="Jorgensen R."/>
            <person name="Joshi C."/>
            <person name="Kangasjarvi J."/>
            <person name="Karlsson J."/>
            <person name="Kelleher C."/>
            <person name="Kirkpatrick R."/>
            <person name="Kirst M."/>
            <person name="Kohler A."/>
            <person name="Kalluri U."/>
            <person name="Larimer F."/>
            <person name="Leebens-Mack J."/>
            <person name="Leple J.C."/>
            <person name="Locascio P."/>
            <person name="Lou Y."/>
            <person name="Lucas S."/>
            <person name="Martin F."/>
            <person name="Montanini B."/>
            <person name="Napoli C."/>
            <person name="Nelson D.R."/>
            <person name="Nelson C."/>
            <person name="Nieminen K."/>
            <person name="Nilsson O."/>
            <person name="Pereda V."/>
            <person name="Peter G."/>
            <person name="Philippe R."/>
            <person name="Pilate G."/>
            <person name="Poliakov A."/>
            <person name="Razumovskaya J."/>
            <person name="Richardson P."/>
            <person name="Rinaldi C."/>
            <person name="Ritland K."/>
            <person name="Rouze P."/>
            <person name="Ryaboy D."/>
            <person name="Schmutz J."/>
            <person name="Schrader J."/>
            <person name="Segerman B."/>
            <person name="Shin H."/>
            <person name="Siddiqui A."/>
            <person name="Sterky F."/>
            <person name="Terry A."/>
            <person name="Tsai C.J."/>
            <person name="Uberbacher E."/>
            <person name="Unneberg P."/>
            <person name="Vahala J."/>
            <person name="Wall K."/>
            <person name="Wessler S."/>
            <person name="Yang G."/>
            <person name="Yin T."/>
            <person name="Douglas C."/>
            <person name="Marra M."/>
            <person name="Sandberg G."/>
            <person name="Van de Peer Y."/>
            <person name="Rokhsar D."/>
        </authorList>
    </citation>
    <scope>NUCLEOTIDE SEQUENCE [LARGE SCALE GENOMIC DNA]</scope>
    <source>
        <strain evidence="3">cv. Nisqually</strain>
    </source>
</reference>
<feature type="compositionally biased region" description="Basic and acidic residues" evidence="1">
    <location>
        <begin position="77"/>
        <end position="125"/>
    </location>
</feature>
<feature type="region of interest" description="Disordered" evidence="1">
    <location>
        <begin position="77"/>
        <end position="176"/>
    </location>
</feature>
<feature type="region of interest" description="Disordered" evidence="1">
    <location>
        <begin position="40"/>
        <end position="64"/>
    </location>
</feature>
<evidence type="ECO:0000313" key="3">
    <source>
        <dbReference type="Proteomes" id="UP000006729"/>
    </source>
</evidence>
<evidence type="ECO:0000256" key="1">
    <source>
        <dbReference type="SAM" id="MobiDB-lite"/>
    </source>
</evidence>